<dbReference type="RefSeq" id="WP_191318040.1">
    <property type="nucleotide sequence ID" value="NZ_BNCG01000002.1"/>
</dbReference>
<evidence type="ECO:0000313" key="2">
    <source>
        <dbReference type="EMBL" id="MFC3637031.1"/>
    </source>
</evidence>
<dbReference type="InterPro" id="IPR024400">
    <property type="entry name" value="DUF2635"/>
</dbReference>
<dbReference type="Proteomes" id="UP001595704">
    <property type="component" value="Unassembled WGS sequence"/>
</dbReference>
<dbReference type="EMBL" id="JBHRYC010000026">
    <property type="protein sequence ID" value="MFC3637031.1"/>
    <property type="molecule type" value="Genomic_DNA"/>
</dbReference>
<dbReference type="Pfam" id="PF10948">
    <property type="entry name" value="DUF2635"/>
    <property type="match status" value="1"/>
</dbReference>
<feature type="region of interest" description="Disordered" evidence="1">
    <location>
        <begin position="46"/>
        <end position="65"/>
    </location>
</feature>
<proteinExistence type="predicted"/>
<keyword evidence="3" id="KW-1185">Reference proteome</keyword>
<sequence>MEIYVKPAPERRVRVPARAYAVLPPGGDSLPRDAWLIRRLAAGDLVEATNPNSEPAATPAPAPKK</sequence>
<protein>
    <submittedName>
        <fullName evidence="2">DUF2635 domain-containing protein</fullName>
    </submittedName>
</protein>
<evidence type="ECO:0000256" key="1">
    <source>
        <dbReference type="SAM" id="MobiDB-lite"/>
    </source>
</evidence>
<name>A0ABV7UEV2_9HYPH</name>
<comment type="caution">
    <text evidence="2">The sequence shown here is derived from an EMBL/GenBank/DDBJ whole genome shotgun (WGS) entry which is preliminary data.</text>
</comment>
<evidence type="ECO:0000313" key="3">
    <source>
        <dbReference type="Proteomes" id="UP001595704"/>
    </source>
</evidence>
<reference evidence="3" key="1">
    <citation type="journal article" date="2019" name="Int. J. Syst. Evol. Microbiol.">
        <title>The Global Catalogue of Microorganisms (GCM) 10K type strain sequencing project: providing services to taxonomists for standard genome sequencing and annotation.</title>
        <authorList>
            <consortium name="The Broad Institute Genomics Platform"/>
            <consortium name="The Broad Institute Genome Sequencing Center for Infectious Disease"/>
            <person name="Wu L."/>
            <person name="Ma J."/>
        </authorList>
    </citation>
    <scope>NUCLEOTIDE SEQUENCE [LARGE SCALE GENOMIC DNA]</scope>
    <source>
        <strain evidence="3">KCTC 42282</strain>
    </source>
</reference>
<organism evidence="2 3">
    <name type="scientific">Camelimonas fluminis</name>
    <dbReference type="NCBI Taxonomy" id="1576911"/>
    <lineage>
        <taxon>Bacteria</taxon>
        <taxon>Pseudomonadati</taxon>
        <taxon>Pseudomonadota</taxon>
        <taxon>Alphaproteobacteria</taxon>
        <taxon>Hyphomicrobiales</taxon>
        <taxon>Chelatococcaceae</taxon>
        <taxon>Camelimonas</taxon>
    </lineage>
</organism>
<gene>
    <name evidence="2" type="ORF">ACFONL_06490</name>
</gene>
<accession>A0ABV7UEV2</accession>
<feature type="compositionally biased region" description="Low complexity" evidence="1">
    <location>
        <begin position="48"/>
        <end position="57"/>
    </location>
</feature>